<protein>
    <submittedName>
        <fullName evidence="1">Uncharacterized protein</fullName>
    </submittedName>
</protein>
<comment type="caution">
    <text evidence="1">The sequence shown here is derived from an EMBL/GenBank/DDBJ whole genome shotgun (WGS) entry which is preliminary data.</text>
</comment>
<dbReference type="AlphaFoldDB" id="A0A1Z5HNZ0"/>
<dbReference type="EMBL" id="BDGJ01000004">
    <property type="protein sequence ID" value="GAW91041.1"/>
    <property type="molecule type" value="Genomic_DNA"/>
</dbReference>
<evidence type="ECO:0000313" key="2">
    <source>
        <dbReference type="Proteomes" id="UP000197032"/>
    </source>
</evidence>
<accession>A0A1Z5HNZ0</accession>
<dbReference type="Proteomes" id="UP000197032">
    <property type="component" value="Unassembled WGS sequence"/>
</dbReference>
<sequence>MKGYILALIGFKIEVNSIVGVFVKGSIFLKFGTKFART</sequence>
<reference evidence="2" key="1">
    <citation type="journal article" date="2017" name="Appl. Environ. Microbiol.">
        <title>Genomic analysis of Calderihabitans maritimus KKC1, a thermophilic hydrogenogenic carboxydotrophic bacterium isolated from marine sediment.</title>
        <authorList>
            <person name="Omae K."/>
            <person name="Yoneda Y."/>
            <person name="Fukuyama Y."/>
            <person name="Yoshida T."/>
            <person name="Sako Y."/>
        </authorList>
    </citation>
    <scope>NUCLEOTIDE SEQUENCE [LARGE SCALE GENOMIC DNA]</scope>
    <source>
        <strain evidence="2">KKC1</strain>
    </source>
</reference>
<gene>
    <name evidence="1" type="ORF">KKC1_02030</name>
</gene>
<proteinExistence type="predicted"/>
<name>A0A1Z5HNZ0_9FIRM</name>
<keyword evidence="2" id="KW-1185">Reference proteome</keyword>
<organism evidence="1 2">
    <name type="scientific">Calderihabitans maritimus</name>
    <dbReference type="NCBI Taxonomy" id="1246530"/>
    <lineage>
        <taxon>Bacteria</taxon>
        <taxon>Bacillati</taxon>
        <taxon>Bacillota</taxon>
        <taxon>Clostridia</taxon>
        <taxon>Neomoorellales</taxon>
        <taxon>Calderihabitantaceae</taxon>
        <taxon>Calderihabitans</taxon>
    </lineage>
</organism>
<evidence type="ECO:0000313" key="1">
    <source>
        <dbReference type="EMBL" id="GAW91041.1"/>
    </source>
</evidence>